<dbReference type="Pfam" id="PF00550">
    <property type="entry name" value="PP-binding"/>
    <property type="match status" value="2"/>
</dbReference>
<proteinExistence type="predicted"/>
<dbReference type="InterPro" id="IPR045851">
    <property type="entry name" value="AMP-bd_C_sf"/>
</dbReference>
<dbReference type="CDD" id="cd05930">
    <property type="entry name" value="A_NRPS"/>
    <property type="match status" value="2"/>
</dbReference>
<dbReference type="Gene3D" id="3.30.300.30">
    <property type="match status" value="2"/>
</dbReference>
<keyword evidence="3" id="KW-0597">Phosphoprotein</keyword>
<evidence type="ECO:0000256" key="4">
    <source>
        <dbReference type="SAM" id="MobiDB-lite"/>
    </source>
</evidence>
<dbReference type="InterPro" id="IPR010071">
    <property type="entry name" value="AA_adenyl_dom"/>
</dbReference>
<comment type="cofactor">
    <cofactor evidence="1">
        <name>pantetheine 4'-phosphate</name>
        <dbReference type="ChEBI" id="CHEBI:47942"/>
    </cofactor>
</comment>
<evidence type="ECO:0000259" key="5">
    <source>
        <dbReference type="PROSITE" id="PS50075"/>
    </source>
</evidence>
<dbReference type="PROSITE" id="PS00012">
    <property type="entry name" value="PHOSPHOPANTETHEINE"/>
    <property type="match status" value="2"/>
</dbReference>
<sequence length="1997" mass="215399">MKTGPLSIGQQRLWFLHRFDPDDPSNNLSYAFRLRGRPDVAALEKALTAVVERHDALRTRFTESDGVPTAVVEDPAPVVVELVDAASVEEAGRIVADRTNTRFDLAAKPPFQVTLVRLAPDDHVLCAVLHHINGDSWSFNVLWDEVAAHYAGRELPPPPLQYSELAAARREPADLGWWVDQLSGAPDLDLPTDRPRPAERGPAGGQSAFRISAELAAAVREVARRARCTPYMVLLAAYQVLLARHSGQRDFCVGTPAAGRGRPELERVVGFLSTSLVLRCDLTGDPAFADLLRATRRTVLGALSHPDAPFERLVGALVRDRDLSRTPLYQAMFALHSEGDATDPLPGLEAEPFPLGWHPARCDLSLDLFEEPDGSLKAYLIHSSELFDDATALRICDRYRQLLTSVVADPQQPVSRLALLPPEERALLRAWNDTAVDLPRHTLVDLVLDQARATPDAIAVVAGTTRVTYRQLAGAAAGLAVRLGERGVGPGARVAVRSSRRAEMVVALLGVVMAGAAYVPVDPDYPASRVAHVTEDCGAVLVLDDADLDHVLDPSAAADPARALRPAPSDTAYVLYTSGSTGNPKGVVVPHRALTNFLLALRTLVGSTPEDRWLALTSLSFDISALELHLPLVTGGRVVVADADTARDGAALSRLLHAEQVTHVQATPSGWRVLLTGDLPPVTALTGGEPLPPRLAAELRSRVRRLVNMYGPTETTIWSTAWEVPPHPERVSIGAPLANTTCHVVDEAGAPAPVGVPGELLIGGAGVADGYLGRPDLTARRFTDLDGERVYRTGDLVRRLADGTLEFLGRTDDQVKLRGHRIELGEIATVLETHPEVRQAVVGVADEQLVAFHVPAGAASEEDAGLLAARLRDHLADRLPGYMVPTRWVPLTELPLTPNGKVDRKALPYPSAAGREATGRAPESGNEKLVAAVFGEILEVEDVRADDDFFAVGGHSLRAAMVTARLTARTGVQVAVSELFRRPTVASLAALLDTARPGADTDPGPRPRPAGSPAPLSHSQERLWFLHRLDPHDAAYNMWIVHRLHGPLDTGALRRALDALTARHDILRTRFPEVDGAPAAVVEPAGPVPLEELAAADEREALEAVAARTNAPFDLAAAPPLRAALIRVAPDDHVLCLVLHHILGDGWSLDLLHDELAALYSGRPLPDVALQFGDVAAWRRERDTTAALAHWREHLADPTPLDLPVDHPRTPVPARRGALVPVRLDARETDALTRLGRAHGCTLFMVLLAAYQTLLARHTGHHDILVGTATAGRERLELEDVVGYLTDVLVLRGDLSEDPDVAELLRRTRADVLSAFAHQDVPFEQLVAELRVERDLSSTPLFQTMAILHNQQTHRPADAFAGLRSTPFDHGFQQAKFELMMEAWHDDRELVVTLVYDAGLFEEATMTRLAERFGQLLRALPENEATPLSALPLLTPRDTAVLEGPPLAEALPTVPELLALAVREHPDRVAVACGELTLTYAQLDARAAELAAALPRGAVVGIRLGRHPDAVAAMLAAWRAGSAYLPLDPDYPEQRLTHMAEDSGARVVLTPDGPRPLPGATATDAAYVIYTSGSTGVPKGVVVGHAALAARVAWMREAYGLGPEDRVVQFAALSFDTHVEEIFPALASGARVDLLPEGAVTLPEHLDGVTVLDLPTAYWHHLVEVIDDIPWPDTLRLVILGGEQVHGSAVARWRERFGDRVRLVNTYGPTEATVICTADELTGEPTEGQPPIGRPVGGARVLLLGPHGEQVPPGAPGELCVGGAGLADGYLGRPELTTERFPLLDGERHYRTGDRARLRPDGRLEFLGRLDDQVKLRGFRIEPGEIEAHLGGRGAVAVHGQTLVGYTVGDPGTLPDELRAVLPPHLVPAAWVELDALPLTPSGKLDRAALPEPVRTREWTAPRTDAELLVADVYAEVLDTPRIGALDDFFALGGHSLLAVRVIARLRAATDVDLPIRTLFDQGTVEGVARALEDRLLAEIEQLTDEEAALLLAQEPS</sequence>
<dbReference type="NCBIfam" id="TIGR01733">
    <property type="entry name" value="AA-adenyl-dom"/>
    <property type="match status" value="1"/>
</dbReference>
<dbReference type="InterPro" id="IPR020845">
    <property type="entry name" value="AMP-binding_CS"/>
</dbReference>
<dbReference type="SUPFAM" id="SSF52777">
    <property type="entry name" value="CoA-dependent acyltransferases"/>
    <property type="match status" value="4"/>
</dbReference>
<dbReference type="PANTHER" id="PTHR45527">
    <property type="entry name" value="NONRIBOSOMAL PEPTIDE SYNTHETASE"/>
    <property type="match status" value="1"/>
</dbReference>
<evidence type="ECO:0000256" key="1">
    <source>
        <dbReference type="ARBA" id="ARBA00001957"/>
    </source>
</evidence>
<feature type="domain" description="Carrier" evidence="5">
    <location>
        <begin position="921"/>
        <end position="996"/>
    </location>
</feature>
<dbReference type="Pfam" id="PF00668">
    <property type="entry name" value="Condensation"/>
    <property type="match status" value="2"/>
</dbReference>
<dbReference type="InterPro" id="IPR025110">
    <property type="entry name" value="AMP-bd_C"/>
</dbReference>
<dbReference type="Proteomes" id="UP001550850">
    <property type="component" value="Unassembled WGS sequence"/>
</dbReference>
<dbReference type="Gene3D" id="3.40.50.1820">
    <property type="entry name" value="alpha/beta hydrolase"/>
    <property type="match status" value="1"/>
</dbReference>
<dbReference type="Gene3D" id="3.40.50.12780">
    <property type="entry name" value="N-terminal domain of ligase-like"/>
    <property type="match status" value="2"/>
</dbReference>
<dbReference type="Gene3D" id="3.30.559.30">
    <property type="entry name" value="Nonribosomal peptide synthetase, condensation domain"/>
    <property type="match status" value="2"/>
</dbReference>
<feature type="domain" description="Carrier" evidence="5">
    <location>
        <begin position="1901"/>
        <end position="1976"/>
    </location>
</feature>
<dbReference type="Gene3D" id="1.10.1200.10">
    <property type="entry name" value="ACP-like"/>
    <property type="match status" value="1"/>
</dbReference>
<dbReference type="PANTHER" id="PTHR45527:SF1">
    <property type="entry name" value="FATTY ACID SYNTHASE"/>
    <property type="match status" value="1"/>
</dbReference>
<dbReference type="InterPro" id="IPR042099">
    <property type="entry name" value="ANL_N_sf"/>
</dbReference>
<evidence type="ECO:0000256" key="2">
    <source>
        <dbReference type="ARBA" id="ARBA00022450"/>
    </source>
</evidence>
<dbReference type="InterPro" id="IPR006162">
    <property type="entry name" value="Ppantetheine_attach_site"/>
</dbReference>
<dbReference type="PROSITE" id="PS50075">
    <property type="entry name" value="CARRIER"/>
    <property type="match status" value="2"/>
</dbReference>
<keyword evidence="7" id="KW-1185">Reference proteome</keyword>
<evidence type="ECO:0000256" key="3">
    <source>
        <dbReference type="ARBA" id="ARBA00022553"/>
    </source>
</evidence>
<dbReference type="Gene3D" id="3.30.559.10">
    <property type="entry name" value="Chloramphenicol acetyltransferase-like domain"/>
    <property type="match status" value="2"/>
</dbReference>
<dbReference type="Pfam" id="PF00501">
    <property type="entry name" value="AMP-binding"/>
    <property type="match status" value="3"/>
</dbReference>
<protein>
    <submittedName>
        <fullName evidence="6">Non-ribosomal peptide synthetase</fullName>
    </submittedName>
</protein>
<dbReference type="InterPro" id="IPR020806">
    <property type="entry name" value="PKS_PP-bd"/>
</dbReference>
<dbReference type="PROSITE" id="PS00455">
    <property type="entry name" value="AMP_BINDING"/>
    <property type="match status" value="2"/>
</dbReference>
<evidence type="ECO:0000313" key="6">
    <source>
        <dbReference type="EMBL" id="MEU3555174.1"/>
    </source>
</evidence>
<name>A0ABV2YHW5_9ACTN</name>
<keyword evidence="2" id="KW-0596">Phosphopantetheine</keyword>
<dbReference type="RefSeq" id="WP_159105587.1">
    <property type="nucleotide sequence ID" value="NZ_BEVZ01000002.1"/>
</dbReference>
<dbReference type="SUPFAM" id="SSF47336">
    <property type="entry name" value="ACP-like"/>
    <property type="match status" value="2"/>
</dbReference>
<dbReference type="InterPro" id="IPR023213">
    <property type="entry name" value="CAT-like_dom_sf"/>
</dbReference>
<feature type="region of interest" description="Disordered" evidence="4">
    <location>
        <begin position="994"/>
        <end position="1016"/>
    </location>
</feature>
<dbReference type="InterPro" id="IPR001242">
    <property type="entry name" value="Condensation_dom"/>
</dbReference>
<dbReference type="SMART" id="SM00823">
    <property type="entry name" value="PKS_PP"/>
    <property type="match status" value="2"/>
</dbReference>
<gene>
    <name evidence="6" type="ORF">AB0E65_13305</name>
</gene>
<reference evidence="6 7" key="1">
    <citation type="submission" date="2024-06" db="EMBL/GenBank/DDBJ databases">
        <title>The Natural Products Discovery Center: Release of the First 8490 Sequenced Strains for Exploring Actinobacteria Biosynthetic Diversity.</title>
        <authorList>
            <person name="Kalkreuter E."/>
            <person name="Kautsar S.A."/>
            <person name="Yang D."/>
            <person name="Bader C.D."/>
            <person name="Teijaro C.N."/>
            <person name="Fluegel L."/>
            <person name="Davis C.M."/>
            <person name="Simpson J.R."/>
            <person name="Lauterbach L."/>
            <person name="Steele A.D."/>
            <person name="Gui C."/>
            <person name="Meng S."/>
            <person name="Li G."/>
            <person name="Viehrig K."/>
            <person name="Ye F."/>
            <person name="Su P."/>
            <person name="Kiefer A.F."/>
            <person name="Nichols A."/>
            <person name="Cepeda A.J."/>
            <person name="Yan W."/>
            <person name="Fan B."/>
            <person name="Jiang Y."/>
            <person name="Adhikari A."/>
            <person name="Zheng C.-J."/>
            <person name="Schuster L."/>
            <person name="Cowan T.M."/>
            <person name="Smanski M.J."/>
            <person name="Chevrette M.G."/>
            <person name="De Carvalho L.P.S."/>
            <person name="Shen B."/>
        </authorList>
    </citation>
    <scope>NUCLEOTIDE SEQUENCE [LARGE SCALE GENOMIC DNA]</scope>
    <source>
        <strain evidence="6 7">NPDC038104</strain>
    </source>
</reference>
<dbReference type="InterPro" id="IPR000873">
    <property type="entry name" value="AMP-dep_synth/lig_dom"/>
</dbReference>
<accession>A0ABV2YHW5</accession>
<dbReference type="Pfam" id="PF13193">
    <property type="entry name" value="AMP-binding_C"/>
    <property type="match status" value="1"/>
</dbReference>
<dbReference type="EMBL" id="JBEZUR010000016">
    <property type="protein sequence ID" value="MEU3555174.1"/>
    <property type="molecule type" value="Genomic_DNA"/>
</dbReference>
<dbReference type="InterPro" id="IPR036736">
    <property type="entry name" value="ACP-like_sf"/>
</dbReference>
<dbReference type="InterPro" id="IPR029058">
    <property type="entry name" value="AB_hydrolase_fold"/>
</dbReference>
<dbReference type="InterPro" id="IPR009081">
    <property type="entry name" value="PP-bd_ACP"/>
</dbReference>
<organism evidence="6 7">
    <name type="scientific">Streptomyces fragilis</name>
    <dbReference type="NCBI Taxonomy" id="67301"/>
    <lineage>
        <taxon>Bacteria</taxon>
        <taxon>Bacillati</taxon>
        <taxon>Actinomycetota</taxon>
        <taxon>Actinomycetes</taxon>
        <taxon>Kitasatosporales</taxon>
        <taxon>Streptomycetaceae</taxon>
        <taxon>Streptomyces</taxon>
    </lineage>
</organism>
<comment type="caution">
    <text evidence="6">The sequence shown here is derived from an EMBL/GenBank/DDBJ whole genome shotgun (WGS) entry which is preliminary data.</text>
</comment>
<evidence type="ECO:0000313" key="7">
    <source>
        <dbReference type="Proteomes" id="UP001550850"/>
    </source>
</evidence>
<dbReference type="CDD" id="cd19531">
    <property type="entry name" value="LCL_NRPS-like"/>
    <property type="match status" value="2"/>
</dbReference>
<dbReference type="SUPFAM" id="SSF56801">
    <property type="entry name" value="Acetyl-CoA synthetase-like"/>
    <property type="match status" value="2"/>
</dbReference>